<dbReference type="NCBIfam" id="NF033528">
    <property type="entry name" value="lasso_cyano"/>
    <property type="match status" value="1"/>
</dbReference>
<gene>
    <name evidence="2" type="ORF">DA73_0220690</name>
    <name evidence="1" type="ORF">DA73_0400016515</name>
</gene>
<dbReference type="EMBL" id="JHEG02000048">
    <property type="protein sequence ID" value="KIE10878.1"/>
    <property type="molecule type" value="Genomic_DNA"/>
</dbReference>
<organism evidence="2">
    <name type="scientific">Tolypothrix bouteillei VB521301</name>
    <dbReference type="NCBI Taxonomy" id="1479485"/>
    <lineage>
        <taxon>Bacteria</taxon>
        <taxon>Bacillati</taxon>
        <taxon>Cyanobacteriota</taxon>
        <taxon>Cyanophyceae</taxon>
        <taxon>Nostocales</taxon>
        <taxon>Tolypothrichaceae</taxon>
        <taxon>Tolypothrix</taxon>
    </lineage>
</organism>
<proteinExistence type="predicted"/>
<name>A0A0C1R508_9CYAN</name>
<dbReference type="RefSeq" id="WP_038092572.1">
    <property type="nucleotide sequence ID" value="NZ_JHEG04000001.1"/>
</dbReference>
<reference evidence="2" key="1">
    <citation type="journal article" date="2015" name="Genome Announc.">
        <title>Draft Genome Sequence of Tolypothrix boutellei Strain VB521301.</title>
        <authorList>
            <person name="Chandrababunaidu M.M."/>
            <person name="Singh D."/>
            <person name="Sen D."/>
            <person name="Bhan S."/>
            <person name="Das S."/>
            <person name="Gupta A."/>
            <person name="Adhikary S.P."/>
            <person name="Tripathy S."/>
        </authorList>
    </citation>
    <scope>NUCLEOTIDE SEQUENCE</scope>
    <source>
        <strain evidence="2">VB521301</strain>
    </source>
</reference>
<evidence type="ECO:0000313" key="2">
    <source>
        <dbReference type="EMBL" id="KIE10878.1"/>
    </source>
</evidence>
<protein>
    <submittedName>
        <fullName evidence="1">Lasso peptide</fullName>
    </submittedName>
</protein>
<dbReference type="Proteomes" id="UP000029738">
    <property type="component" value="Unassembled WGS sequence"/>
</dbReference>
<dbReference type="AlphaFoldDB" id="A0A0C1R508"/>
<dbReference type="STRING" id="1479485.DA73_0220690"/>
<dbReference type="OrthoDB" id="518161at2"/>
<dbReference type="EMBL" id="JHEG04000001">
    <property type="protein sequence ID" value="KAF3886912.1"/>
    <property type="molecule type" value="Genomic_DNA"/>
</dbReference>
<evidence type="ECO:0000313" key="3">
    <source>
        <dbReference type="Proteomes" id="UP000029738"/>
    </source>
</evidence>
<dbReference type="NCBIfam" id="NF033521">
    <property type="entry name" value="lasso_leader_L3"/>
    <property type="match status" value="1"/>
</dbReference>
<comment type="caution">
    <text evidence="2">The sequence shown here is derived from an EMBL/GenBank/DDBJ whole genome shotgun (WGS) entry which is preliminary data.</text>
</comment>
<keyword evidence="3" id="KW-1185">Reference proteome</keyword>
<sequence>MKSRYTAPKLTVYGNVAEITQILGSSSNNDFLFFNGNVNSSAAASPDAGSSDLCIGPAPSNANCGKLE</sequence>
<reference evidence="1" key="2">
    <citation type="submission" date="2019-11" db="EMBL/GenBank/DDBJ databases">
        <title>Improved Assembly of Tolypothrix boutellei genome.</title>
        <authorList>
            <person name="Sarangi A.N."/>
            <person name="Mukherjee M."/>
            <person name="Ghosh S."/>
            <person name="Singh D."/>
            <person name="Das A."/>
            <person name="Kant S."/>
            <person name="Prusty A."/>
            <person name="Tripathy S."/>
        </authorList>
    </citation>
    <scope>NUCLEOTIDE SEQUENCE</scope>
    <source>
        <strain evidence="1">VB521301</strain>
    </source>
</reference>
<evidence type="ECO:0000313" key="1">
    <source>
        <dbReference type="EMBL" id="KAF3886912.1"/>
    </source>
</evidence>
<accession>A0A0C1R508</accession>